<organism evidence="2 3">
    <name type="scientific">Halobacterium salinarum (strain ATCC 700922 / JCM 11081 / NRC-1)</name>
    <name type="common">Halobacterium halobium</name>
    <dbReference type="NCBI Taxonomy" id="64091"/>
    <lineage>
        <taxon>Archaea</taxon>
        <taxon>Methanobacteriati</taxon>
        <taxon>Methanobacteriota</taxon>
        <taxon>Stenosarchaea group</taxon>
        <taxon>Halobacteria</taxon>
        <taxon>Halobacteriales</taxon>
        <taxon>Halobacteriaceae</taxon>
        <taxon>Halobacterium</taxon>
        <taxon>Halobacterium salinarum NRC-34001</taxon>
    </lineage>
</organism>
<dbReference type="Proteomes" id="UP000000554">
    <property type="component" value="Chromosome"/>
</dbReference>
<dbReference type="PaxDb" id="64091-VNG_1315H"/>
<proteinExistence type="predicted"/>
<dbReference type="PATRIC" id="fig|64091.14.peg.1006"/>
<feature type="compositionally biased region" description="Polar residues" evidence="1">
    <location>
        <begin position="11"/>
        <end position="28"/>
    </location>
</feature>
<dbReference type="KEGG" id="hal:VNG_1315H"/>
<evidence type="ECO:0000313" key="3">
    <source>
        <dbReference type="Proteomes" id="UP000000554"/>
    </source>
</evidence>
<gene>
    <name evidence="2" type="ordered locus">VNG_1315H</name>
</gene>
<dbReference type="InParanoid" id="Q9HQ59"/>
<feature type="region of interest" description="Disordered" evidence="1">
    <location>
        <begin position="1"/>
        <end position="48"/>
    </location>
</feature>
<dbReference type="HOGENOM" id="CLU_154327_0_0_2"/>
<dbReference type="EMBL" id="AE004437">
    <property type="protein sequence ID" value="AAG19658.1"/>
    <property type="molecule type" value="Genomic_DNA"/>
</dbReference>
<evidence type="ECO:0000256" key="1">
    <source>
        <dbReference type="SAM" id="MobiDB-lite"/>
    </source>
</evidence>
<keyword evidence="3" id="KW-1185">Reference proteome</keyword>
<dbReference type="PIR" id="F84286">
    <property type="entry name" value="F84286"/>
</dbReference>
<protein>
    <submittedName>
        <fullName evidence="2">Uncharacterized protein</fullName>
    </submittedName>
</protein>
<name>Q9HQ59_HALSA</name>
<evidence type="ECO:0000313" key="2">
    <source>
        <dbReference type="EMBL" id="AAG19658.1"/>
    </source>
</evidence>
<dbReference type="STRING" id="64091.VNG_1315H"/>
<dbReference type="AlphaFoldDB" id="Q9HQ59"/>
<reference evidence="2 3" key="1">
    <citation type="journal article" date="2000" name="Proc. Natl. Acad. Sci. U.S.A.">
        <title>Genome sequence of Halobacterium species NRC-1.</title>
        <authorList>
            <person name="Ng W.V."/>
            <person name="Kennedy S.P."/>
            <person name="Mahairas G.G."/>
            <person name="Berquist B."/>
            <person name="Pan M."/>
            <person name="Shukla H.D."/>
            <person name="Lasky S.R."/>
            <person name="Baliga N.S."/>
            <person name="Thorsson V."/>
            <person name="Sbrogna J."/>
            <person name="Swartzell S."/>
            <person name="Weir D."/>
            <person name="Hall J."/>
            <person name="Dahl T.A."/>
            <person name="Welti R."/>
            <person name="Goo Y.A."/>
            <person name="Leithauser B."/>
            <person name="Keller K."/>
            <person name="Cruz R."/>
            <person name="Danson M.J."/>
            <person name="Hough D.W."/>
            <person name="Maddocks D.G."/>
            <person name="Jablonski P.E."/>
            <person name="Krebs M.P."/>
            <person name="Angevine C.M."/>
            <person name="Dale H."/>
            <person name="Isenbarger T.A."/>
            <person name="Peck R.F."/>
            <person name="Pohlschroder M."/>
            <person name="Spudich J.L."/>
            <person name="Jung K.W."/>
            <person name="Alam M."/>
            <person name="Freitas T."/>
            <person name="Hou S."/>
            <person name="Daniels C.J."/>
            <person name="Dennis P.P."/>
            <person name="Omer A.D."/>
            <person name="Ebhardt H."/>
            <person name="Lowe T.M."/>
            <person name="Liang P."/>
            <person name="Riley M."/>
            <person name="Hood L."/>
            <person name="DasSarma S."/>
        </authorList>
    </citation>
    <scope>NUCLEOTIDE SEQUENCE [LARGE SCALE GENOMIC DNA]</scope>
    <source>
        <strain evidence="3">ATCC 700922 / JCM 11081 / NRC-1</strain>
    </source>
</reference>
<sequence>MWTSPAGPVMTPSTRAGTWTERSASPLVSATDGASHHDGRPPLSVATDLDVSIDGTPVSVRSTGDRLLVDVPTLAAGVDALGGVPRSEVPAAAAALEDADLTVELRVRESPVAVVGADASPGALSDRMGVAPAALRVGGAAVAAGRGVTAALGAARRLAGALTS</sequence>
<accession>Q9HQ59</accession>